<dbReference type="Proteomes" id="UP000800981">
    <property type="component" value="Unassembled WGS sequence"/>
</dbReference>
<evidence type="ECO:0000313" key="3">
    <source>
        <dbReference type="Proteomes" id="UP000800981"/>
    </source>
</evidence>
<name>A0ABX0GYR0_9ACTN</name>
<protein>
    <submittedName>
        <fullName evidence="2">DUF4240 domain-containing protein</fullName>
    </submittedName>
</protein>
<dbReference type="InterPro" id="IPR025334">
    <property type="entry name" value="DUF4240"/>
</dbReference>
<reference evidence="2 3" key="1">
    <citation type="submission" date="2020-03" db="EMBL/GenBank/DDBJ databases">
        <title>Two novel Motilibacter sp.</title>
        <authorList>
            <person name="Liu S."/>
        </authorList>
    </citation>
    <scope>NUCLEOTIDE SEQUENCE [LARGE SCALE GENOMIC DNA]</scope>
    <source>
        <strain evidence="2 3">E257</strain>
    </source>
</reference>
<accession>A0ABX0GYR0</accession>
<proteinExistence type="predicted"/>
<dbReference type="RefSeq" id="WP_166281780.1">
    <property type="nucleotide sequence ID" value="NZ_JAANNP010000005.1"/>
</dbReference>
<sequence>MTEDDFWSLVESARTAVDDPVTSADDVAEELVRRLTALPLEQIVGFQRVFDRLQDEAYRWDLWAAAYLVNGGCSDDGFMDFRGWLAAQGRAVWAAAVAAPDSLADVVPAGFDEAFSEEMLYVAISAYEAAGGDEDAFAQAASEDGDPVDEPAGPHVDVEDPAAFAGVLPRLAARYLPA</sequence>
<organism evidence="2 3">
    <name type="scientific">Motilibacter deserti</name>
    <dbReference type="NCBI Taxonomy" id="2714956"/>
    <lineage>
        <taxon>Bacteria</taxon>
        <taxon>Bacillati</taxon>
        <taxon>Actinomycetota</taxon>
        <taxon>Actinomycetes</taxon>
        <taxon>Motilibacterales</taxon>
        <taxon>Motilibacteraceae</taxon>
        <taxon>Motilibacter</taxon>
    </lineage>
</organism>
<evidence type="ECO:0000259" key="1">
    <source>
        <dbReference type="Pfam" id="PF14024"/>
    </source>
</evidence>
<comment type="caution">
    <text evidence="2">The sequence shown here is derived from an EMBL/GenBank/DDBJ whole genome shotgun (WGS) entry which is preliminary data.</text>
</comment>
<keyword evidence="3" id="KW-1185">Reference proteome</keyword>
<evidence type="ECO:0000313" key="2">
    <source>
        <dbReference type="EMBL" id="NHC14358.1"/>
    </source>
</evidence>
<dbReference type="Pfam" id="PF14024">
    <property type="entry name" value="DUF4240"/>
    <property type="match status" value="1"/>
</dbReference>
<dbReference type="EMBL" id="JAANNP010000005">
    <property type="protein sequence ID" value="NHC14358.1"/>
    <property type="molecule type" value="Genomic_DNA"/>
</dbReference>
<feature type="domain" description="DUF4240" evidence="1">
    <location>
        <begin position="1"/>
        <end position="128"/>
    </location>
</feature>
<gene>
    <name evidence="2" type="ORF">G9H71_11270</name>
</gene>